<dbReference type="InterPro" id="IPR040986">
    <property type="entry name" value="QSOX_FAD-bd_dom"/>
</dbReference>
<feature type="domain" description="Thioredoxin" evidence="13">
    <location>
        <begin position="24"/>
        <end position="155"/>
    </location>
</feature>
<evidence type="ECO:0000256" key="4">
    <source>
        <dbReference type="ARBA" id="ARBA00022729"/>
    </source>
</evidence>
<evidence type="ECO:0000256" key="5">
    <source>
        <dbReference type="ARBA" id="ARBA00022827"/>
    </source>
</evidence>
<evidence type="ECO:0000256" key="7">
    <source>
        <dbReference type="ARBA" id="ARBA00023157"/>
    </source>
</evidence>
<keyword evidence="5 10" id="KW-0274">FAD</keyword>
<protein>
    <recommendedName>
        <fullName evidence="10">Sulfhydryl oxidase</fullName>
        <ecNumber evidence="10">1.8.3.2</ecNumber>
    </recommendedName>
</protein>
<evidence type="ECO:0000256" key="3">
    <source>
        <dbReference type="ARBA" id="ARBA00022630"/>
    </source>
</evidence>
<dbReference type="Proteomes" id="UP000515154">
    <property type="component" value="Linkage group LG2"/>
</dbReference>
<dbReference type="FunFam" id="1.20.120.1960:FF:000001">
    <property type="entry name" value="Sulfhydryl oxidase"/>
    <property type="match status" value="1"/>
</dbReference>
<evidence type="ECO:0000313" key="15">
    <source>
        <dbReference type="RefSeq" id="XP_029657780.1"/>
    </source>
</evidence>
<dbReference type="GO" id="GO:0005615">
    <property type="term" value="C:extracellular space"/>
    <property type="evidence" value="ECO:0007669"/>
    <property type="project" value="TreeGrafter"/>
</dbReference>
<dbReference type="PANTHER" id="PTHR22897:SF8">
    <property type="entry name" value="SULFHYDRYL OXIDASE"/>
    <property type="match status" value="1"/>
</dbReference>
<feature type="chain" id="PRO_5028154440" description="Sulfhydryl oxidase" evidence="11">
    <location>
        <begin position="28"/>
        <end position="675"/>
    </location>
</feature>
<dbReference type="SUPFAM" id="SSF52833">
    <property type="entry name" value="Thioredoxin-like"/>
    <property type="match status" value="1"/>
</dbReference>
<comment type="catalytic activity">
    <reaction evidence="9 10">
        <text>2 R'C(R)SH + O2 = R'C(R)S-S(R)CR' + H2O2</text>
        <dbReference type="Rhea" id="RHEA:17357"/>
        <dbReference type="ChEBI" id="CHEBI:15379"/>
        <dbReference type="ChEBI" id="CHEBI:16240"/>
        <dbReference type="ChEBI" id="CHEBI:16520"/>
        <dbReference type="ChEBI" id="CHEBI:17412"/>
        <dbReference type="EC" id="1.8.3.2"/>
    </reaction>
</comment>
<dbReference type="Gene3D" id="1.20.120.1960">
    <property type="entry name" value="QSOX sulfhydryl oxidase domain"/>
    <property type="match status" value="1"/>
</dbReference>
<dbReference type="InterPro" id="IPR041269">
    <property type="entry name" value="QSOX_Trx1"/>
</dbReference>
<feature type="transmembrane region" description="Helical" evidence="10">
    <location>
        <begin position="632"/>
        <end position="659"/>
    </location>
</feature>
<dbReference type="EC" id="1.8.3.2" evidence="10"/>
<evidence type="ECO:0000256" key="9">
    <source>
        <dbReference type="ARBA" id="ARBA00048864"/>
    </source>
</evidence>
<dbReference type="GO" id="GO:0003756">
    <property type="term" value="F:protein disulfide isomerase activity"/>
    <property type="evidence" value="ECO:0007669"/>
    <property type="project" value="TreeGrafter"/>
</dbReference>
<keyword evidence="3 10" id="KW-0285">Flavoprotein</keyword>
<keyword evidence="10" id="KW-0472">Membrane</keyword>
<dbReference type="Pfam" id="PF18371">
    <property type="entry name" value="FAD_SOX"/>
    <property type="match status" value="1"/>
</dbReference>
<feature type="domain" description="ERV/ALR sulfhydryl oxidase" evidence="12">
    <location>
        <begin position="396"/>
        <end position="500"/>
    </location>
</feature>
<dbReference type="SUPFAM" id="SSF69000">
    <property type="entry name" value="FAD-dependent thiol oxidase"/>
    <property type="match status" value="1"/>
</dbReference>
<dbReference type="PROSITE" id="PS51352">
    <property type="entry name" value="THIOREDOXIN_2"/>
    <property type="match status" value="1"/>
</dbReference>
<organism evidence="14 15">
    <name type="scientific">Octopus sinensis</name>
    <name type="common">East Asian common octopus</name>
    <dbReference type="NCBI Taxonomy" id="2607531"/>
    <lineage>
        <taxon>Eukaryota</taxon>
        <taxon>Metazoa</taxon>
        <taxon>Spiralia</taxon>
        <taxon>Lophotrochozoa</taxon>
        <taxon>Mollusca</taxon>
        <taxon>Cephalopoda</taxon>
        <taxon>Coleoidea</taxon>
        <taxon>Octopodiformes</taxon>
        <taxon>Octopoda</taxon>
        <taxon>Incirrata</taxon>
        <taxon>Octopodidae</taxon>
        <taxon>Octopus</taxon>
    </lineage>
</organism>
<keyword evidence="8" id="KW-0325">Glycoprotein</keyword>
<name>A0A6P7U605_9MOLL</name>
<comment type="cofactor">
    <cofactor evidence="1 10">
        <name>FAD</name>
        <dbReference type="ChEBI" id="CHEBI:57692"/>
    </cofactor>
</comment>
<evidence type="ECO:0000256" key="6">
    <source>
        <dbReference type="ARBA" id="ARBA00023002"/>
    </source>
</evidence>
<feature type="signal peptide" evidence="11">
    <location>
        <begin position="1"/>
        <end position="27"/>
    </location>
</feature>
<dbReference type="InterPro" id="IPR042568">
    <property type="entry name" value="QSOX_FAD-bd_sf"/>
</dbReference>
<dbReference type="FunFam" id="3.40.30.10:FF:000073">
    <property type="entry name" value="Sulfhydryl oxidase"/>
    <property type="match status" value="1"/>
</dbReference>
<accession>A0A6P7U605</accession>
<dbReference type="FunFam" id="1.20.120.310:FF:000001">
    <property type="entry name" value="Sulfhydryl oxidase"/>
    <property type="match status" value="1"/>
</dbReference>
<reference evidence="15" key="1">
    <citation type="submission" date="2025-08" db="UniProtKB">
        <authorList>
            <consortium name="RefSeq"/>
        </authorList>
    </citation>
    <scope>IDENTIFICATION</scope>
</reference>
<keyword evidence="7" id="KW-1015">Disulfide bond</keyword>
<dbReference type="KEGG" id="osn:115232039"/>
<dbReference type="GO" id="GO:0006457">
    <property type="term" value="P:protein folding"/>
    <property type="evidence" value="ECO:0007669"/>
    <property type="project" value="TreeGrafter"/>
</dbReference>
<evidence type="ECO:0000256" key="1">
    <source>
        <dbReference type="ARBA" id="ARBA00001974"/>
    </source>
</evidence>
<dbReference type="RefSeq" id="XP_029657780.1">
    <property type="nucleotide sequence ID" value="XM_029801920.2"/>
</dbReference>
<dbReference type="InterPro" id="IPR013766">
    <property type="entry name" value="Thioredoxin_domain"/>
</dbReference>
<evidence type="ECO:0000313" key="14">
    <source>
        <dbReference type="Proteomes" id="UP000515154"/>
    </source>
</evidence>
<dbReference type="Gene3D" id="3.40.30.10">
    <property type="entry name" value="Glutaredoxin"/>
    <property type="match status" value="2"/>
</dbReference>
<dbReference type="Gene3D" id="1.20.120.310">
    <property type="entry name" value="ERV/ALR sulfhydryl oxidase domain"/>
    <property type="match status" value="1"/>
</dbReference>
<dbReference type="AlphaFoldDB" id="A0A6P7U605"/>
<dbReference type="GO" id="GO:0000139">
    <property type="term" value="C:Golgi membrane"/>
    <property type="evidence" value="ECO:0007669"/>
    <property type="project" value="TreeGrafter"/>
</dbReference>
<dbReference type="InterPro" id="IPR036249">
    <property type="entry name" value="Thioredoxin-like_sf"/>
</dbReference>
<evidence type="ECO:0000259" key="13">
    <source>
        <dbReference type="PROSITE" id="PS51352"/>
    </source>
</evidence>
<keyword evidence="14" id="KW-1185">Reference proteome</keyword>
<dbReference type="PANTHER" id="PTHR22897">
    <property type="entry name" value="QUIESCIN Q6-RELATED SULFHYDRYL OXIDASE"/>
    <property type="match status" value="1"/>
</dbReference>
<evidence type="ECO:0000259" key="12">
    <source>
        <dbReference type="PROSITE" id="PS51324"/>
    </source>
</evidence>
<keyword evidence="10" id="KW-1133">Transmembrane helix</keyword>
<evidence type="ECO:0000256" key="2">
    <source>
        <dbReference type="ARBA" id="ARBA00006041"/>
    </source>
</evidence>
<proteinExistence type="inferred from homology"/>
<sequence>MRIFYFESSVLALWLLFFFNVSHLTLAETAGLYNSQTDDVDVLNENDFVRTVTGSSKLWFVEFYNSWCGHCINFAPLWKNLATSVKPWSCFIHIGAIDCADEKNVEMCRTYDISLFPTIKTFFPHSKPIDIGTDYNKARDSVDVLRHNLIDLSVQYYMQSKDPQWETLSPINSVDDILKYRVSSHSVIAIITEDKGSYLGKEVILDLSKYSKILIRSMLSDVVPVEYQVTHFPSLLLIDKKGKLKTRIHSNLTTRFCVNYLKNVSGYATNISGIKDPSMGYIASMKPTLKSIQINKPAAHMQDLLSGIHYMFQQEIAIRKNINGKSLKSLQNFIEVLSKYFPGETSVSIYLSKVNSWLSTIQYSITGKSWLEKIDSLQAEDAFLPKKIIWIGCRGSRPQYRGYPCSLWTIFHALTVNAYLKNRNDLLSNPAEVLSAISDYVSKFFGCEECSRNFQKMSQNISSVIHSHEDSVLWLWEAHNKVNKRLHNDFSEDPLHPKIQFPSVEMCSTCYNQNIKDNSKIIKTNQKWNKAAILDFMVHFYSTNLIKVSESIKNSYNNLLAENSGKTAESFLGKLENRTEELDWWEKKQRKRDLQNLHSVKEQRRQNHLRKLIERNVNRHDPHLKVRSSRTFWIFSEIDIGMCIIFYIFCLSLLIFLYFHFARRKGKRLCKLLPY</sequence>
<comment type="function">
    <text evidence="10">Catalyzes the oxidation of sulfhydryl groups in peptide and protein thiols to disulfides with the reduction of oxygen to hydrogen peroxide.</text>
</comment>
<dbReference type="PROSITE" id="PS51324">
    <property type="entry name" value="ERV_ALR"/>
    <property type="match status" value="1"/>
</dbReference>
<comment type="similarity">
    <text evidence="2 10">Belongs to the quiescin-sulfhydryl oxidase (QSOX) family.</text>
</comment>
<keyword evidence="4 11" id="KW-0732">Signal</keyword>
<keyword evidence="6 10" id="KW-0560">Oxidoreductase</keyword>
<dbReference type="InterPro" id="IPR036774">
    <property type="entry name" value="ERV/ALR_sulphydryl_oxid_sf"/>
</dbReference>
<dbReference type="InterPro" id="IPR039798">
    <property type="entry name" value="Sulfhydryl_oxidase"/>
</dbReference>
<dbReference type="GO" id="GO:0016971">
    <property type="term" value="F:flavin-dependent sulfhydryl oxidase activity"/>
    <property type="evidence" value="ECO:0007669"/>
    <property type="project" value="InterPro"/>
</dbReference>
<dbReference type="InterPro" id="IPR017905">
    <property type="entry name" value="ERV/ALR_sulphydryl_oxidase"/>
</dbReference>
<dbReference type="Pfam" id="PF04777">
    <property type="entry name" value="Evr1_Alr"/>
    <property type="match status" value="1"/>
</dbReference>
<dbReference type="Pfam" id="PF00085">
    <property type="entry name" value="Thioredoxin"/>
    <property type="match status" value="1"/>
</dbReference>
<keyword evidence="10" id="KW-0812">Transmembrane</keyword>
<dbReference type="Pfam" id="PF18108">
    <property type="entry name" value="QSOX_Trx1"/>
    <property type="match status" value="1"/>
</dbReference>
<gene>
    <name evidence="15" type="primary">LOC115232039</name>
</gene>
<evidence type="ECO:0000256" key="11">
    <source>
        <dbReference type="SAM" id="SignalP"/>
    </source>
</evidence>
<evidence type="ECO:0000256" key="8">
    <source>
        <dbReference type="ARBA" id="ARBA00023180"/>
    </source>
</evidence>
<evidence type="ECO:0000256" key="10">
    <source>
        <dbReference type="RuleBase" id="RU371123"/>
    </source>
</evidence>